<dbReference type="Gene3D" id="3.30.160.250">
    <property type="match status" value="1"/>
</dbReference>
<name>A0A6L5X5D4_9FIRM</name>
<dbReference type="AlphaFoldDB" id="A0A6L5X5D4"/>
<organism evidence="2 3">
    <name type="scientific">Porcincola intestinalis</name>
    <dbReference type="NCBI Taxonomy" id="2606632"/>
    <lineage>
        <taxon>Bacteria</taxon>
        <taxon>Bacillati</taxon>
        <taxon>Bacillota</taxon>
        <taxon>Clostridia</taxon>
        <taxon>Lachnospirales</taxon>
        <taxon>Lachnospiraceae</taxon>
        <taxon>Porcincola</taxon>
    </lineage>
</organism>
<reference evidence="2 3" key="1">
    <citation type="submission" date="2019-08" db="EMBL/GenBank/DDBJ databases">
        <title>In-depth cultivation of the pig gut microbiome towards novel bacterial diversity and tailored functional studies.</title>
        <authorList>
            <person name="Wylensek D."/>
            <person name="Hitch T.C.A."/>
            <person name="Clavel T."/>
        </authorList>
    </citation>
    <scope>NUCLEOTIDE SEQUENCE [LARGE SCALE GENOMIC DNA]</scope>
    <source>
        <strain evidence="2 3">Oil+RF-744-WCA-WT-11</strain>
    </source>
</reference>
<evidence type="ECO:0000259" key="1">
    <source>
        <dbReference type="Pfam" id="PF15919"/>
    </source>
</evidence>
<gene>
    <name evidence="2" type="ORF">FYJ35_11135</name>
</gene>
<dbReference type="SUPFAM" id="SSF143100">
    <property type="entry name" value="TTHA1013/TTHA0281-like"/>
    <property type="match status" value="1"/>
</dbReference>
<accession>A0A6L5X5D4</accession>
<dbReference type="EMBL" id="VULZ01000013">
    <property type="protein sequence ID" value="MSS15581.1"/>
    <property type="molecule type" value="Genomic_DNA"/>
</dbReference>
<sequence>MKAAYPTILTRDKNVVLVEVPDLGILTEGKNVADAIYMARDAIGLAGVTLQDKKQEVPKPSALEDIDVSSGTFADAGAGILTLVDIDFDAYRRKLDRKMVRRNVTLPEWLNEAADEAKLNVSGVLQEALKEKLGFAKEA</sequence>
<dbReference type="RefSeq" id="WP_154526582.1">
    <property type="nucleotide sequence ID" value="NZ_VULZ01000013.1"/>
</dbReference>
<dbReference type="InterPro" id="IPR031807">
    <property type="entry name" value="HicB-like"/>
</dbReference>
<dbReference type="Pfam" id="PF15919">
    <property type="entry name" value="HicB_lk_antitox"/>
    <property type="match status" value="1"/>
</dbReference>
<dbReference type="Proteomes" id="UP000481852">
    <property type="component" value="Unassembled WGS sequence"/>
</dbReference>
<comment type="caution">
    <text evidence="2">The sequence shown here is derived from an EMBL/GenBank/DDBJ whole genome shotgun (WGS) entry which is preliminary data.</text>
</comment>
<proteinExistence type="predicted"/>
<protein>
    <submittedName>
        <fullName evidence="2">HicB family protein</fullName>
    </submittedName>
</protein>
<feature type="domain" description="HicB-like antitoxin of toxin-antitoxin system" evidence="1">
    <location>
        <begin position="5"/>
        <end position="117"/>
    </location>
</feature>
<evidence type="ECO:0000313" key="3">
    <source>
        <dbReference type="Proteomes" id="UP000481852"/>
    </source>
</evidence>
<dbReference type="InterPro" id="IPR035069">
    <property type="entry name" value="TTHA1013/TTHA0281-like"/>
</dbReference>
<evidence type="ECO:0000313" key="2">
    <source>
        <dbReference type="EMBL" id="MSS15581.1"/>
    </source>
</evidence>
<keyword evidence="3" id="KW-1185">Reference proteome</keyword>